<dbReference type="RefSeq" id="XP_006678558.1">
    <property type="nucleotide sequence ID" value="XM_006678495.1"/>
</dbReference>
<evidence type="ECO:0000313" key="2">
    <source>
        <dbReference type="EMBL" id="EGF80687.1"/>
    </source>
</evidence>
<feature type="chain" id="PRO_5003312658" evidence="1">
    <location>
        <begin position="23"/>
        <end position="336"/>
    </location>
</feature>
<gene>
    <name evidence="2" type="ORF">BATDEDRAFT_33177</name>
</gene>
<evidence type="ECO:0000313" key="3">
    <source>
        <dbReference type="Proteomes" id="UP000007241"/>
    </source>
</evidence>
<accession>F4P125</accession>
<dbReference type="EMBL" id="GL882883">
    <property type="protein sequence ID" value="EGF80687.1"/>
    <property type="molecule type" value="Genomic_DNA"/>
</dbReference>
<dbReference type="HOGENOM" id="CLU_826353_0_0_1"/>
<evidence type="ECO:0000256" key="1">
    <source>
        <dbReference type="SAM" id="SignalP"/>
    </source>
</evidence>
<keyword evidence="3" id="KW-1185">Reference proteome</keyword>
<dbReference type="GeneID" id="18240167"/>
<proteinExistence type="predicted"/>
<protein>
    <submittedName>
        <fullName evidence="2">Expressed protein</fullName>
    </submittedName>
</protein>
<dbReference type="InParanoid" id="F4P125"/>
<dbReference type="OrthoDB" id="2098324at2759"/>
<keyword evidence="1" id="KW-0732">Signal</keyword>
<sequence>MSALLLFVKLLLLSILPVLVLSATPAAQTFSFLVTAVNFPPLGPVSVQTPSITLSWTTDTCAGAIDSTGKSVVGGSLSPIQGSCRDSKGQPVNINLGGVFPTGLQTLTLRRGLGSNSTSTDLLPTVVNSAALAGNARQVTITNLSRFPSDYYALSLSAIDANGNLVRGQSQFFSIQNTNPLPTMAQMQLWSPLDGSYWLANADYRVRWEMLQTNLVPDFFHLDLLTSDGLLAARLMESMPPNTGDKLLGAGRPLNFTVWSIDKALRNKRFKLRVTGVFVVNGVVQNITSANPMVESGVFFVGPAKPTVSGACSRTGDLRWSLATLLLISSMLVFYI</sequence>
<reference evidence="2 3" key="1">
    <citation type="submission" date="2009-12" db="EMBL/GenBank/DDBJ databases">
        <title>The draft genome of Batrachochytrium dendrobatidis.</title>
        <authorList>
            <consortium name="US DOE Joint Genome Institute (JGI-PGF)"/>
            <person name="Kuo A."/>
            <person name="Salamov A."/>
            <person name="Schmutz J."/>
            <person name="Lucas S."/>
            <person name="Pitluck S."/>
            <person name="Rosenblum E."/>
            <person name="Stajich J."/>
            <person name="Eisen M."/>
            <person name="Grigoriev I.V."/>
        </authorList>
    </citation>
    <scope>NUCLEOTIDE SEQUENCE [LARGE SCALE GENOMIC DNA]</scope>
    <source>
        <strain evidence="3">JAM81 / FGSC 10211</strain>
    </source>
</reference>
<name>F4P125_BATDJ</name>
<organism evidence="2 3">
    <name type="scientific">Batrachochytrium dendrobatidis (strain JAM81 / FGSC 10211)</name>
    <name type="common">Frog chytrid fungus</name>
    <dbReference type="NCBI Taxonomy" id="684364"/>
    <lineage>
        <taxon>Eukaryota</taxon>
        <taxon>Fungi</taxon>
        <taxon>Fungi incertae sedis</taxon>
        <taxon>Chytridiomycota</taxon>
        <taxon>Chytridiomycota incertae sedis</taxon>
        <taxon>Chytridiomycetes</taxon>
        <taxon>Rhizophydiales</taxon>
        <taxon>Rhizophydiales incertae sedis</taxon>
        <taxon>Batrachochytrium</taxon>
    </lineage>
</organism>
<dbReference type="Proteomes" id="UP000007241">
    <property type="component" value="Unassembled WGS sequence"/>
</dbReference>
<feature type="signal peptide" evidence="1">
    <location>
        <begin position="1"/>
        <end position="22"/>
    </location>
</feature>
<dbReference type="AlphaFoldDB" id="F4P125"/>